<accession>A0A7S7NLZ4</accession>
<dbReference type="AlphaFoldDB" id="A0A7S7NLZ4"/>
<dbReference type="InterPro" id="IPR011004">
    <property type="entry name" value="Trimer_LpxA-like_sf"/>
</dbReference>
<evidence type="ECO:0008006" key="4">
    <source>
        <dbReference type="Google" id="ProtNLM"/>
    </source>
</evidence>
<protein>
    <recommendedName>
        <fullName evidence="4">Transferase hexapeptide repeat containing protein</fullName>
    </recommendedName>
</protein>
<name>A0A7S7NLZ4_PALFE</name>
<keyword evidence="1" id="KW-0472">Membrane</keyword>
<dbReference type="Proteomes" id="UP000593892">
    <property type="component" value="Chromosome"/>
</dbReference>
<dbReference type="KEGG" id="pfer:IRI77_25025"/>
<organism evidence="2 3">
    <name type="scientific">Paludibaculum fermentans</name>
    <dbReference type="NCBI Taxonomy" id="1473598"/>
    <lineage>
        <taxon>Bacteria</taxon>
        <taxon>Pseudomonadati</taxon>
        <taxon>Acidobacteriota</taxon>
        <taxon>Terriglobia</taxon>
        <taxon>Bryobacterales</taxon>
        <taxon>Bryobacteraceae</taxon>
        <taxon>Paludibaculum</taxon>
    </lineage>
</organism>
<sequence length="306" mass="33110">MVQKQTQARTARAPWRKAAFAAISLLYLSLIYGAPALLLSLLLRAWPGSFWRLGCAFAGPVLYSVGFLVTAGCLSLYHQPAIVPGRFPRDTAHPVYFHRRLYGLCWTTLFYCKPVYSLCLAVPLLKRLMFRLFGYRGGMNFTVYPDSWIRDLPLLRFGDGVYISNRATLGTNIALASGHILVDRIELEDGAMVGHLAMLAPGVRLGRRAEIAVGCAIGIGSVIGDGAKVLPTCTVEHGVVMSARAVAGTMSYLGNKAFIGQGVQLAPGTLLTRRSIVTSRHDADAYISSTTRISGTLASAEALDDE</sequence>
<dbReference type="RefSeq" id="WP_194447726.1">
    <property type="nucleotide sequence ID" value="NZ_CP063849.1"/>
</dbReference>
<evidence type="ECO:0000256" key="1">
    <source>
        <dbReference type="SAM" id="Phobius"/>
    </source>
</evidence>
<dbReference type="EMBL" id="CP063849">
    <property type="protein sequence ID" value="QOY86057.1"/>
    <property type="molecule type" value="Genomic_DNA"/>
</dbReference>
<feature type="transmembrane region" description="Helical" evidence="1">
    <location>
        <begin position="101"/>
        <end position="125"/>
    </location>
</feature>
<keyword evidence="3" id="KW-1185">Reference proteome</keyword>
<feature type="transmembrane region" description="Helical" evidence="1">
    <location>
        <begin position="55"/>
        <end position="77"/>
    </location>
</feature>
<keyword evidence="1" id="KW-0812">Transmembrane</keyword>
<dbReference type="Gene3D" id="2.160.10.10">
    <property type="entry name" value="Hexapeptide repeat proteins"/>
    <property type="match status" value="2"/>
</dbReference>
<evidence type="ECO:0000313" key="2">
    <source>
        <dbReference type="EMBL" id="QOY86057.1"/>
    </source>
</evidence>
<reference evidence="2 3" key="1">
    <citation type="submission" date="2020-10" db="EMBL/GenBank/DDBJ databases">
        <title>Complete genome sequence of Paludibaculum fermentans P105T, a facultatively anaerobic acidobacterium capable of dissimilatory Fe(III) reduction.</title>
        <authorList>
            <person name="Dedysh S.N."/>
            <person name="Beletsky A.V."/>
            <person name="Kulichevskaya I.S."/>
            <person name="Mardanov A.V."/>
            <person name="Ravin N.V."/>
        </authorList>
    </citation>
    <scope>NUCLEOTIDE SEQUENCE [LARGE SCALE GENOMIC DNA]</scope>
    <source>
        <strain evidence="2 3">P105</strain>
    </source>
</reference>
<gene>
    <name evidence="2" type="ORF">IRI77_25025</name>
</gene>
<dbReference type="SUPFAM" id="SSF51161">
    <property type="entry name" value="Trimeric LpxA-like enzymes"/>
    <property type="match status" value="2"/>
</dbReference>
<evidence type="ECO:0000313" key="3">
    <source>
        <dbReference type="Proteomes" id="UP000593892"/>
    </source>
</evidence>
<proteinExistence type="predicted"/>
<keyword evidence="1" id="KW-1133">Transmembrane helix</keyword>
<feature type="transmembrane region" description="Helical" evidence="1">
    <location>
        <begin position="20"/>
        <end position="43"/>
    </location>
</feature>